<dbReference type="GO" id="GO:0004185">
    <property type="term" value="F:serine-type carboxypeptidase activity"/>
    <property type="evidence" value="ECO:0007669"/>
    <property type="project" value="InterPro"/>
</dbReference>
<organism evidence="2 3">
    <name type="scientific">Octopus sinensis</name>
    <name type="common">East Asian common octopus</name>
    <dbReference type="NCBI Taxonomy" id="2607531"/>
    <lineage>
        <taxon>Eukaryota</taxon>
        <taxon>Metazoa</taxon>
        <taxon>Spiralia</taxon>
        <taxon>Lophotrochozoa</taxon>
        <taxon>Mollusca</taxon>
        <taxon>Cephalopoda</taxon>
        <taxon>Coleoidea</taxon>
        <taxon>Octopodiformes</taxon>
        <taxon>Octopoda</taxon>
        <taxon>Incirrata</taxon>
        <taxon>Octopodidae</taxon>
        <taxon>Octopus</taxon>
    </lineage>
</organism>
<keyword evidence="2" id="KW-1185">Reference proteome</keyword>
<dbReference type="Pfam" id="PF00450">
    <property type="entry name" value="Peptidase_S10"/>
    <property type="match status" value="1"/>
</dbReference>
<dbReference type="InterPro" id="IPR001563">
    <property type="entry name" value="Peptidase_S10"/>
</dbReference>
<dbReference type="InterPro" id="IPR029058">
    <property type="entry name" value="AB_hydrolase_fold"/>
</dbReference>
<evidence type="ECO:0000313" key="3">
    <source>
        <dbReference type="RefSeq" id="XP_029655098.1"/>
    </source>
</evidence>
<evidence type="ECO:0000313" key="2">
    <source>
        <dbReference type="Proteomes" id="UP000515154"/>
    </source>
</evidence>
<dbReference type="Proteomes" id="UP000515154">
    <property type="component" value="Unplaced"/>
</dbReference>
<dbReference type="KEGG" id="osn:115228715"/>
<comment type="similarity">
    <text evidence="1">Belongs to the peptidase S10 family.</text>
</comment>
<dbReference type="GO" id="GO:0006508">
    <property type="term" value="P:proteolysis"/>
    <property type="evidence" value="ECO:0007669"/>
    <property type="project" value="InterPro"/>
</dbReference>
<dbReference type="AlphaFoldDB" id="A0A6P7TTM3"/>
<dbReference type="SUPFAM" id="SSF53474">
    <property type="entry name" value="alpha/beta-Hydrolases"/>
    <property type="match status" value="1"/>
</dbReference>
<protein>
    <submittedName>
        <fullName evidence="3">Carboxypeptidase Y-like</fullName>
    </submittedName>
</protein>
<sequence length="271" mass="31870">MSVDHVAALDLWDSLYNKRPSDPLFSIRIHFNFENSSISLRNKDEPLILTNYLNEGNHKKAQRLSRIRSNVESYAGYFRVNDDCVRNMFFYYVPAEMVDYGRHLFNLGLIFDYQVSQFDSYRDMIRESIDRNDYKQAFEELNVGNQAFNDGKSVKLALAGDFMRSVTPLVQTILDNGYKCLFFNGQFNLLVPFQMTSEFLLKMVWSEKDAFLHSEQRIWYSRNTPEVVNGYVRSYKNLYHVLIRNAGHMAAVDQPQATLEMIDNFIFDRKF</sequence>
<dbReference type="RefSeq" id="XP_029655098.1">
    <property type="nucleotide sequence ID" value="XM_029799238.1"/>
</dbReference>
<proteinExistence type="inferred from homology"/>
<name>A0A6P7TTM3_9MOLL</name>
<evidence type="ECO:0000256" key="1">
    <source>
        <dbReference type="ARBA" id="ARBA00009431"/>
    </source>
</evidence>
<dbReference type="Gene3D" id="3.40.50.1820">
    <property type="entry name" value="alpha/beta hydrolase"/>
    <property type="match status" value="1"/>
</dbReference>
<accession>A0A6P7TTM3</accession>
<reference evidence="3" key="1">
    <citation type="submission" date="2025-08" db="UniProtKB">
        <authorList>
            <consortium name="RefSeq"/>
        </authorList>
    </citation>
    <scope>IDENTIFICATION</scope>
</reference>
<gene>
    <name evidence="3" type="primary">LOC115228715</name>
</gene>